<dbReference type="InterPro" id="IPR037205">
    <property type="entry name" value="ChaB_sf"/>
</dbReference>
<dbReference type="InterPro" id="IPR009317">
    <property type="entry name" value="ChaB"/>
</dbReference>
<dbReference type="Gene3D" id="1.10.1740.70">
    <property type="entry name" value="ChaB"/>
    <property type="match status" value="1"/>
</dbReference>
<dbReference type="SUPFAM" id="SSF140376">
    <property type="entry name" value="ChaB-like"/>
    <property type="match status" value="1"/>
</dbReference>
<evidence type="ECO:0000313" key="2">
    <source>
        <dbReference type="Proteomes" id="UP000010471"/>
    </source>
</evidence>
<dbReference type="AlphaFoldDB" id="K9WJ15"/>
<dbReference type="HOGENOM" id="CLU_179907_1_0_3"/>
<accession>K9WJ15</accession>
<proteinExistence type="predicted"/>
<dbReference type="RefSeq" id="WP_015183937.1">
    <property type="nucleotide sequence ID" value="NC_019738.1"/>
</dbReference>
<dbReference type="EMBL" id="CP003630">
    <property type="protein sequence ID" value="AFZ19801.1"/>
    <property type="molecule type" value="Genomic_DNA"/>
</dbReference>
<dbReference type="KEGG" id="mic:Mic7113_4099"/>
<reference evidence="1 2" key="1">
    <citation type="submission" date="2012-06" db="EMBL/GenBank/DDBJ databases">
        <title>Finished chromosome of genome of Microcoleus sp. PCC 7113.</title>
        <authorList>
            <consortium name="US DOE Joint Genome Institute"/>
            <person name="Gugger M."/>
            <person name="Coursin T."/>
            <person name="Rippka R."/>
            <person name="Tandeau De Marsac N."/>
            <person name="Huntemann M."/>
            <person name="Wei C.-L."/>
            <person name="Han J."/>
            <person name="Detter J.C."/>
            <person name="Han C."/>
            <person name="Tapia R."/>
            <person name="Chen A."/>
            <person name="Kyrpides N."/>
            <person name="Mavromatis K."/>
            <person name="Markowitz V."/>
            <person name="Szeto E."/>
            <person name="Ivanova N."/>
            <person name="Pagani I."/>
            <person name="Pati A."/>
            <person name="Goodwin L."/>
            <person name="Nordberg H.P."/>
            <person name="Cantor M.N."/>
            <person name="Hua S.X."/>
            <person name="Woyke T."/>
            <person name="Kerfeld C.A."/>
        </authorList>
    </citation>
    <scope>NUCLEOTIDE SEQUENCE [LARGE SCALE GENOMIC DNA]</scope>
    <source>
        <strain evidence="1 2">PCC 7113</strain>
    </source>
</reference>
<dbReference type="eggNOG" id="COG4572">
    <property type="taxonomic scope" value="Bacteria"/>
</dbReference>
<evidence type="ECO:0000313" key="1">
    <source>
        <dbReference type="EMBL" id="AFZ19801.1"/>
    </source>
</evidence>
<name>K9WJ15_9CYAN</name>
<protein>
    <submittedName>
        <fullName evidence="1">Putative cation transport regulator</fullName>
    </submittedName>
</protein>
<sequence>MAEVQLDNLPGEVNDLPEGAQNIFKAAFKSAQEDGISRDGAINIAWNSIKQGYAQGEDGKWYKVPQDSNTHHKPITSGGN</sequence>
<keyword evidence="2" id="KW-1185">Reference proteome</keyword>
<dbReference type="STRING" id="1173027.Mic7113_4099"/>
<dbReference type="Proteomes" id="UP000010471">
    <property type="component" value="Chromosome"/>
</dbReference>
<dbReference type="OrthoDB" id="515114at2"/>
<gene>
    <name evidence="1" type="ORF">Mic7113_4099</name>
</gene>
<organism evidence="1 2">
    <name type="scientific">Allocoleopsis franciscana PCC 7113</name>
    <dbReference type="NCBI Taxonomy" id="1173027"/>
    <lineage>
        <taxon>Bacteria</taxon>
        <taxon>Bacillati</taxon>
        <taxon>Cyanobacteriota</taxon>
        <taxon>Cyanophyceae</taxon>
        <taxon>Coleofasciculales</taxon>
        <taxon>Coleofasciculaceae</taxon>
        <taxon>Allocoleopsis</taxon>
        <taxon>Allocoleopsis franciscana</taxon>
    </lineage>
</organism>
<dbReference type="Pfam" id="PF06150">
    <property type="entry name" value="ChaB"/>
    <property type="match status" value="1"/>
</dbReference>